<dbReference type="RefSeq" id="WP_345211700.1">
    <property type="nucleotide sequence ID" value="NZ_BAABFT010000006.1"/>
</dbReference>
<evidence type="ECO:0000313" key="2">
    <source>
        <dbReference type="EMBL" id="GAA4325433.1"/>
    </source>
</evidence>
<dbReference type="EMBL" id="BAABFT010000006">
    <property type="protein sequence ID" value="GAA4325433.1"/>
    <property type="molecule type" value="Genomic_DNA"/>
</dbReference>
<gene>
    <name evidence="2" type="ORF">GCM10023149_27780</name>
</gene>
<feature type="compositionally biased region" description="Acidic residues" evidence="1">
    <location>
        <begin position="39"/>
        <end position="49"/>
    </location>
</feature>
<keyword evidence="3" id="KW-1185">Reference proteome</keyword>
<accession>A0ABP8GJW6</accession>
<sequence length="49" mass="5578">MKITNSHLNECDNHLNETGARSHAANQQRYLTLAHDPNEHDDDDDSYGL</sequence>
<proteinExistence type="predicted"/>
<evidence type="ECO:0000256" key="1">
    <source>
        <dbReference type="SAM" id="MobiDB-lite"/>
    </source>
</evidence>
<protein>
    <submittedName>
        <fullName evidence="2">Uncharacterized protein</fullName>
    </submittedName>
</protein>
<organism evidence="2 3">
    <name type="scientific">Mucilaginibacter gynuensis</name>
    <dbReference type="NCBI Taxonomy" id="1302236"/>
    <lineage>
        <taxon>Bacteria</taxon>
        <taxon>Pseudomonadati</taxon>
        <taxon>Bacteroidota</taxon>
        <taxon>Sphingobacteriia</taxon>
        <taxon>Sphingobacteriales</taxon>
        <taxon>Sphingobacteriaceae</taxon>
        <taxon>Mucilaginibacter</taxon>
    </lineage>
</organism>
<name>A0ABP8GJW6_9SPHI</name>
<evidence type="ECO:0000313" key="3">
    <source>
        <dbReference type="Proteomes" id="UP001500582"/>
    </source>
</evidence>
<dbReference type="Proteomes" id="UP001500582">
    <property type="component" value="Unassembled WGS sequence"/>
</dbReference>
<comment type="caution">
    <text evidence="2">The sequence shown here is derived from an EMBL/GenBank/DDBJ whole genome shotgun (WGS) entry which is preliminary data.</text>
</comment>
<feature type="region of interest" description="Disordered" evidence="1">
    <location>
        <begin position="14"/>
        <end position="49"/>
    </location>
</feature>
<reference evidence="3" key="1">
    <citation type="journal article" date="2019" name="Int. J. Syst. Evol. Microbiol.">
        <title>The Global Catalogue of Microorganisms (GCM) 10K type strain sequencing project: providing services to taxonomists for standard genome sequencing and annotation.</title>
        <authorList>
            <consortium name="The Broad Institute Genomics Platform"/>
            <consortium name="The Broad Institute Genome Sequencing Center for Infectious Disease"/>
            <person name="Wu L."/>
            <person name="Ma J."/>
        </authorList>
    </citation>
    <scope>NUCLEOTIDE SEQUENCE [LARGE SCALE GENOMIC DNA]</scope>
    <source>
        <strain evidence="3">JCM 17705</strain>
    </source>
</reference>